<organism evidence="2 3">
    <name type="scientific">Flammeovirga aprica JL-4</name>
    <dbReference type="NCBI Taxonomy" id="694437"/>
    <lineage>
        <taxon>Bacteria</taxon>
        <taxon>Pseudomonadati</taxon>
        <taxon>Bacteroidota</taxon>
        <taxon>Cytophagia</taxon>
        <taxon>Cytophagales</taxon>
        <taxon>Flammeovirgaceae</taxon>
        <taxon>Flammeovirga</taxon>
    </lineage>
</organism>
<keyword evidence="1" id="KW-0732">Signal</keyword>
<dbReference type="EMBL" id="JABANE010000019">
    <property type="protein sequence ID" value="NME68108.1"/>
    <property type="molecule type" value="Genomic_DNA"/>
</dbReference>
<reference evidence="2 3" key="1">
    <citation type="submission" date="2020-04" db="EMBL/GenBank/DDBJ databases">
        <title>Flammeovirga sp. SR4, a novel species isolated from seawater.</title>
        <authorList>
            <person name="Wang X."/>
        </authorList>
    </citation>
    <scope>NUCLEOTIDE SEQUENCE [LARGE SCALE GENOMIC DNA]</scope>
    <source>
        <strain evidence="2 3">ATCC 23126</strain>
    </source>
</reference>
<gene>
    <name evidence="2" type="ORF">HHU12_09060</name>
</gene>
<feature type="chain" id="PRO_5031480921" evidence="1">
    <location>
        <begin position="21"/>
        <end position="511"/>
    </location>
</feature>
<name>A0A7X9P217_9BACT</name>
<protein>
    <submittedName>
        <fullName evidence="2">Uncharacterized protein</fullName>
    </submittedName>
</protein>
<evidence type="ECO:0000313" key="2">
    <source>
        <dbReference type="EMBL" id="NME68108.1"/>
    </source>
</evidence>
<dbReference type="Proteomes" id="UP000576082">
    <property type="component" value="Unassembled WGS sequence"/>
</dbReference>
<sequence length="511" mass="60485">MKKYFILKLSFLLIAFNSFSQNDIDISSKIEIIPTKENVLHKIHTTPEAVIRLKKRSYSNLIIEIENLKTKKVKTHDFENYYWSGSYKNNFYYEALIEDHKGAVWLFLSTYTVDKHKLYRRELKTDGTLGKNIFVTERNLEKKGYHVIQSENKKSYSILTYASDKKKRKTKFILEVRDQDFQTSWKMSNYLDAESDKAFFQEDNLVLTNEGTLFGLMKFRNSEKRKDVFYKLYVFKKGEKQYLDYPIHHAEKNIHSLKMTLSEDQHIIVSGFYYMAKKNNYNKIEGVYFLNLDSNPLQLVTETFSPFTKEHLEKIIVPEIRPFFPNQQGFAEHQQDLIRNVQGRKDTMIDDDYYSLQLIPHKNNSFTLVTERLKIGNNMLLSDEFQLFNFNHFGKLNWIKCVERFDPITAKTPYGAHGTQTRKVFDKTFIFYKDKAKSIMLLVDSNGTVQQELINDYATSGKYMLYPLLLYKTSDHSFKGHLFYKAMYHKKGKDAKYIFIDLKDKNDTDAK</sequence>
<dbReference type="RefSeq" id="WP_169656421.1">
    <property type="nucleotide sequence ID" value="NZ_JABANE010000019.1"/>
</dbReference>
<accession>A0A7X9P217</accession>
<comment type="caution">
    <text evidence="2">The sequence shown here is derived from an EMBL/GenBank/DDBJ whole genome shotgun (WGS) entry which is preliminary data.</text>
</comment>
<keyword evidence="3" id="KW-1185">Reference proteome</keyword>
<feature type="signal peptide" evidence="1">
    <location>
        <begin position="1"/>
        <end position="20"/>
    </location>
</feature>
<dbReference type="AlphaFoldDB" id="A0A7X9P217"/>
<proteinExistence type="predicted"/>
<evidence type="ECO:0000313" key="3">
    <source>
        <dbReference type="Proteomes" id="UP000576082"/>
    </source>
</evidence>
<evidence type="ECO:0000256" key="1">
    <source>
        <dbReference type="SAM" id="SignalP"/>
    </source>
</evidence>